<reference evidence="1" key="1">
    <citation type="submission" date="2021-06" db="EMBL/GenBank/DDBJ databases">
        <title>Elioraea tepida, sp. nov., a moderately thermophilic aerobic anoxygenic phototrophic bacterium isolated from an alkaline siliceous hot spring mat community in Yellowstone National Park, WY, USA.</title>
        <authorList>
            <person name="Saini M.K."/>
            <person name="Yoshida S."/>
            <person name="Sebastian A."/>
            <person name="Hirose S."/>
            <person name="Hara E."/>
            <person name="Tamaki H."/>
            <person name="Soulier N.T."/>
            <person name="Albert I."/>
            <person name="Hanada S."/>
            <person name="Bryant D.A."/>
            <person name="Tank M."/>
        </authorList>
    </citation>
    <scope>NUCLEOTIDE SEQUENCE</scope>
    <source>
        <strain evidence="1">MS-P2</strain>
    </source>
</reference>
<protein>
    <recommendedName>
        <fullName evidence="3">Lipoprotein</fullName>
    </recommendedName>
</protein>
<gene>
    <name evidence="1" type="ORF">KO353_00075</name>
</gene>
<dbReference type="PROSITE" id="PS51257">
    <property type="entry name" value="PROKAR_LIPOPROTEIN"/>
    <property type="match status" value="1"/>
</dbReference>
<dbReference type="EMBL" id="CP076448">
    <property type="protein sequence ID" value="QXM24732.1"/>
    <property type="molecule type" value="Genomic_DNA"/>
</dbReference>
<evidence type="ECO:0008006" key="3">
    <source>
        <dbReference type="Google" id="ProtNLM"/>
    </source>
</evidence>
<dbReference type="AlphaFoldDB" id="A0A975U2G9"/>
<dbReference type="Proteomes" id="UP000694001">
    <property type="component" value="Chromosome"/>
</dbReference>
<name>A0A975U2G9_9PROT</name>
<organism evidence="1 2">
    <name type="scientific">Elioraea tepida</name>
    <dbReference type="NCBI Taxonomy" id="2843330"/>
    <lineage>
        <taxon>Bacteria</taxon>
        <taxon>Pseudomonadati</taxon>
        <taxon>Pseudomonadota</taxon>
        <taxon>Alphaproteobacteria</taxon>
        <taxon>Acetobacterales</taxon>
        <taxon>Elioraeaceae</taxon>
        <taxon>Elioraea</taxon>
    </lineage>
</organism>
<evidence type="ECO:0000313" key="1">
    <source>
        <dbReference type="EMBL" id="QXM24732.1"/>
    </source>
</evidence>
<dbReference type="KEGG" id="elio:KO353_00075"/>
<accession>A0A975U2G9</accession>
<keyword evidence="2" id="KW-1185">Reference proteome</keyword>
<evidence type="ECO:0000313" key="2">
    <source>
        <dbReference type="Proteomes" id="UP000694001"/>
    </source>
</evidence>
<proteinExistence type="predicted"/>
<dbReference type="RefSeq" id="WP_218285789.1">
    <property type="nucleotide sequence ID" value="NZ_CP076448.1"/>
</dbReference>
<sequence length="204" mass="22125">MTIRAWAGWRRFTASPDLPRLSVALVAFVLVGCETLGFTSGGRGEAPVVERPVLVCPRVASPSDTADLVRFRTPESRDLTDLVVSARITSLNGTCALVNRNAAVQVTVTMGVEAMRGPAAPGRTIQLPYFVAVTGPDEEVLDKAVYTLAVEFPANMQRARMQGEEIRLTIPVTAERPASANRVYVGFQLTEQELALNRSRVVAR</sequence>